<reference evidence="2" key="1">
    <citation type="journal article" date="2022" name="G3 (Bethesda)">
        <title>High quality genome of the basidiomycete yeast Dioszegia hungarica PDD-24b-2 isolated from cloud water.</title>
        <authorList>
            <person name="Jarrige D."/>
            <person name="Haridas S."/>
            <person name="Bleykasten-Grosshans C."/>
            <person name="Joly M."/>
            <person name="Nadalig T."/>
            <person name="Sancelme M."/>
            <person name="Vuilleumier S."/>
            <person name="Grigoriev I.V."/>
            <person name="Amato P."/>
            <person name="Bringel F."/>
        </authorList>
    </citation>
    <scope>NUCLEOTIDE SEQUENCE</scope>
    <source>
        <strain evidence="2">PDD-24b-2</strain>
    </source>
</reference>
<dbReference type="RefSeq" id="XP_052943813.1">
    <property type="nucleotide sequence ID" value="XM_053090239.1"/>
</dbReference>
<proteinExistence type="predicted"/>
<feature type="region of interest" description="Disordered" evidence="1">
    <location>
        <begin position="396"/>
        <end position="430"/>
    </location>
</feature>
<feature type="region of interest" description="Disordered" evidence="1">
    <location>
        <begin position="1"/>
        <end position="44"/>
    </location>
</feature>
<feature type="region of interest" description="Disordered" evidence="1">
    <location>
        <begin position="204"/>
        <end position="278"/>
    </location>
</feature>
<dbReference type="Proteomes" id="UP001164286">
    <property type="component" value="Unassembled WGS sequence"/>
</dbReference>
<dbReference type="GeneID" id="77729444"/>
<comment type="caution">
    <text evidence="2">The sequence shown here is derived from an EMBL/GenBank/DDBJ whole genome shotgun (WGS) entry which is preliminary data.</text>
</comment>
<feature type="compositionally biased region" description="Polar residues" evidence="1">
    <location>
        <begin position="247"/>
        <end position="260"/>
    </location>
</feature>
<evidence type="ECO:0000313" key="3">
    <source>
        <dbReference type="Proteomes" id="UP001164286"/>
    </source>
</evidence>
<dbReference type="AlphaFoldDB" id="A0AA38LUM3"/>
<accession>A0AA38LUM3</accession>
<sequence length="556" mass="61821">MSNSGWNDYNTTSSGFSYERDGTDFTQTLNAAPPLDDTDVPVMPSGYPRFSLSLGHFPSSEGLEGSAIPDGSAQFSLNLAPFPSTRPPADAFPSTLPTSNMPVGEQFALPFEPFPADTRPEQEIQQYRYFGPGDNFAFPQSIPADTDTSLSPGFFALTDTNPHPLHGPVQYQMGHRVPDEESLGLPMDHNRLWMPSQYWRSPLAAGSQLSDRSPLSTHAAPSELTEDSATPMKLPIAPSRNRRKSSARTTPTITPKTKLAQNKESRHRTQERRERLETEREIQVTKFRAQVKQHQTWKDPLDWLAPDLEAGCCLTLRPNSVGEKESRKRTWDTIEPAQILKVYDGVQYATMADRPTDTTSVLGTGAPYTTRNVDESLPDWAKHLWTENHVWANPALDKRDKSSGRPRKDVSHLTAAEQAKVEKRRADNRGVYARDAEKRRMEATEAEEWRQKAVSCQPWHGTWFEPLRTGLLMPWASGKSVEVRSRASDPGTGSTGRLLPRDLEVNIDGAGWQRFDQTGRGGGYGTEPGAIGAQVPFGFSMPDTAQVDPTLGYRDP</sequence>
<feature type="compositionally biased region" description="Basic and acidic residues" evidence="1">
    <location>
        <begin position="396"/>
        <end position="411"/>
    </location>
</feature>
<dbReference type="EMBL" id="JAKWFO010000008">
    <property type="protein sequence ID" value="KAI9634036.1"/>
    <property type="molecule type" value="Genomic_DNA"/>
</dbReference>
<protein>
    <submittedName>
        <fullName evidence="2">Uncharacterized protein</fullName>
    </submittedName>
</protein>
<feature type="region of interest" description="Disordered" evidence="1">
    <location>
        <begin position="537"/>
        <end position="556"/>
    </location>
</feature>
<feature type="compositionally biased region" description="Basic and acidic residues" evidence="1">
    <location>
        <begin position="261"/>
        <end position="278"/>
    </location>
</feature>
<feature type="compositionally biased region" description="Polar residues" evidence="1">
    <location>
        <begin position="207"/>
        <end position="216"/>
    </location>
</feature>
<evidence type="ECO:0000313" key="2">
    <source>
        <dbReference type="EMBL" id="KAI9634036.1"/>
    </source>
</evidence>
<feature type="compositionally biased region" description="Polar residues" evidence="1">
    <location>
        <begin position="1"/>
        <end position="16"/>
    </location>
</feature>
<organism evidence="2 3">
    <name type="scientific">Dioszegia hungarica</name>
    <dbReference type="NCBI Taxonomy" id="4972"/>
    <lineage>
        <taxon>Eukaryota</taxon>
        <taxon>Fungi</taxon>
        <taxon>Dikarya</taxon>
        <taxon>Basidiomycota</taxon>
        <taxon>Agaricomycotina</taxon>
        <taxon>Tremellomycetes</taxon>
        <taxon>Tremellales</taxon>
        <taxon>Bulleribasidiaceae</taxon>
        <taxon>Dioszegia</taxon>
    </lineage>
</organism>
<keyword evidence="3" id="KW-1185">Reference proteome</keyword>
<name>A0AA38LUM3_9TREE</name>
<evidence type="ECO:0000256" key="1">
    <source>
        <dbReference type="SAM" id="MobiDB-lite"/>
    </source>
</evidence>
<feature type="compositionally biased region" description="Basic and acidic residues" evidence="1">
    <location>
        <begin position="419"/>
        <end position="430"/>
    </location>
</feature>
<gene>
    <name evidence="2" type="ORF">MKK02DRAFT_38708</name>
</gene>